<keyword evidence="4" id="KW-1185">Reference proteome</keyword>
<feature type="compositionally biased region" description="Polar residues" evidence="1">
    <location>
        <begin position="1"/>
        <end position="14"/>
    </location>
</feature>
<organism evidence="3 4">
    <name type="scientific">Corallococcus carmarthensis</name>
    <dbReference type="NCBI Taxonomy" id="2316728"/>
    <lineage>
        <taxon>Bacteria</taxon>
        <taxon>Pseudomonadati</taxon>
        <taxon>Myxococcota</taxon>
        <taxon>Myxococcia</taxon>
        <taxon>Myxococcales</taxon>
        <taxon>Cystobacterineae</taxon>
        <taxon>Myxococcaceae</taxon>
        <taxon>Corallococcus</taxon>
    </lineage>
</organism>
<dbReference type="AlphaFoldDB" id="A0A3A8K6K1"/>
<feature type="transmembrane region" description="Helical" evidence="2">
    <location>
        <begin position="193"/>
        <end position="211"/>
    </location>
</feature>
<keyword evidence="2" id="KW-0812">Transmembrane</keyword>
<evidence type="ECO:0000313" key="4">
    <source>
        <dbReference type="Proteomes" id="UP000268313"/>
    </source>
</evidence>
<evidence type="ECO:0000256" key="2">
    <source>
        <dbReference type="SAM" id="Phobius"/>
    </source>
</evidence>
<feature type="transmembrane region" description="Helical" evidence="2">
    <location>
        <begin position="136"/>
        <end position="157"/>
    </location>
</feature>
<feature type="region of interest" description="Disordered" evidence="1">
    <location>
        <begin position="1"/>
        <end position="27"/>
    </location>
</feature>
<proteinExistence type="predicted"/>
<keyword evidence="2" id="KW-0472">Membrane</keyword>
<evidence type="ECO:0000256" key="1">
    <source>
        <dbReference type="SAM" id="MobiDB-lite"/>
    </source>
</evidence>
<comment type="caution">
    <text evidence="3">The sequence shown here is derived from an EMBL/GenBank/DDBJ whole genome shotgun (WGS) entry which is preliminary data.</text>
</comment>
<dbReference type="Proteomes" id="UP000268313">
    <property type="component" value="Unassembled WGS sequence"/>
</dbReference>
<reference evidence="4" key="1">
    <citation type="submission" date="2018-09" db="EMBL/GenBank/DDBJ databases">
        <authorList>
            <person name="Livingstone P.G."/>
            <person name="Whitworth D.E."/>
        </authorList>
    </citation>
    <scope>NUCLEOTIDE SEQUENCE [LARGE SCALE GENOMIC DNA]</scope>
    <source>
        <strain evidence="4">CA043D</strain>
    </source>
</reference>
<dbReference type="RefSeq" id="WP_120602861.1">
    <property type="nucleotide sequence ID" value="NZ_JABFJX010000022.1"/>
</dbReference>
<dbReference type="EMBL" id="RAWE01000037">
    <property type="protein sequence ID" value="RKH03700.1"/>
    <property type="molecule type" value="Genomic_DNA"/>
</dbReference>
<name>A0A3A8K6K1_9BACT</name>
<evidence type="ECO:0000313" key="3">
    <source>
        <dbReference type="EMBL" id="RKH03700.1"/>
    </source>
</evidence>
<gene>
    <name evidence="3" type="ORF">D7X32_13050</name>
</gene>
<accession>A0A3A8K6K1</accession>
<protein>
    <submittedName>
        <fullName evidence="3">Uncharacterized protein</fullName>
    </submittedName>
</protein>
<feature type="transmembrane region" description="Helical" evidence="2">
    <location>
        <begin position="169"/>
        <end position="186"/>
    </location>
</feature>
<keyword evidence="2" id="KW-1133">Transmembrane helix</keyword>
<sequence length="258" mass="26762">MSQEALRSAPSPSTADEAPTDIPAPMAESFPPLTVLLEEVRSPGMVRADVDALIVGLGRPPAPDEPLRERADLLLALLDRNNAVGDYAGSGGMKVRSAAKEALLALGYPYAMELPVELLETKGAGGKESGLSGGDVVLAVVSLLYQSVALLGARLILTNFNLNADEVTLGIGAGIWLFTLAALAGHQGRSRDLQVVGSVGLWVVTVFWGLMALLGSAAVGVGALALIPWHLALWTAISLRPEPEPEALPAKPSSPPTP</sequence>
<dbReference type="OrthoDB" id="5525409at2"/>